<dbReference type="GO" id="GO:0045747">
    <property type="term" value="P:positive regulation of Notch signaling pathway"/>
    <property type="evidence" value="ECO:0007669"/>
    <property type="project" value="TreeGrafter"/>
</dbReference>
<dbReference type="RefSeq" id="XP_033805099.1">
    <property type="nucleotide sequence ID" value="XM_033949208.1"/>
</dbReference>
<dbReference type="FunCoup" id="A0A6P8R4U1">
    <property type="interactions" value="2468"/>
</dbReference>
<dbReference type="CTD" id="25871"/>
<name>A0A6P8R4U1_GEOSA</name>
<sequence>MASDTWNRVVIPIPAIQRAIVASKDNISDEFLVAINKGCQSVRVLLKNKILETEAKILHAILYIFHNRLCFHKTYLSLKQIEQCLKRLTRMNLEDSIQDLLELCPRKPASQRDNRFLVPSQPIVELVSLKILGCCKLLLRLLDCCCKTFHLSIQHLHLEEFIVLNLVVSGLVSRLWVVYQRILKRLAFLYRPLFGLLQEVSQVHQMPYIKGYIFPSQIATFLGPGFSEMKKKLSPFCSQKGATWLLSKLFSEQALSSLPEMTKIQPPIRKRTWLPRTLTLDIGQPLQQNSDDKGKSLEFDAKTLFKRLKTSISEDTTLKTKSSEFKNSSRRSGVILSDQELRAERALMIVLRIQKVMSFQELSEELTAAIFWCRNQHWRSEATFLGNMFLKSNRLKNVETLGYSLERKLRAVKASLRRFLLHRLRRVCQKTYNFRIQRFLKVPQKRKIQLQEKSRARIFPLIKTYCFQHICAGISESTDGTHLQSCSKVLEPSHKSHNTCVTAKPLAEIKSLVKVNEMVISKGNIRTKPDANRDEIDYIFASMDV</sequence>
<evidence type="ECO:0000259" key="1">
    <source>
        <dbReference type="Pfam" id="PF14780"/>
    </source>
</evidence>
<accession>A0A6P8R4U1</accession>
<gene>
    <name evidence="3" type="primary">NEPRO</name>
</gene>
<dbReference type="GO" id="GO:0005634">
    <property type="term" value="C:nucleus"/>
    <property type="evidence" value="ECO:0007669"/>
    <property type="project" value="TreeGrafter"/>
</dbReference>
<feature type="domain" description="Nucleolus and neural progenitor protein-like N-terminal" evidence="1">
    <location>
        <begin position="6"/>
        <end position="194"/>
    </location>
</feature>
<dbReference type="InterPro" id="IPR052835">
    <property type="entry name" value="Nepro"/>
</dbReference>
<evidence type="ECO:0000313" key="3">
    <source>
        <dbReference type="RefSeq" id="XP_033805099.1"/>
    </source>
</evidence>
<dbReference type="PANTHER" id="PTHR34761">
    <property type="entry name" value="NUCLEOLUS AND NEURAL PROGENITOR PROTEIN"/>
    <property type="match status" value="1"/>
</dbReference>
<proteinExistence type="predicted"/>
<dbReference type="OrthoDB" id="9899341at2759"/>
<dbReference type="KEGG" id="gsh:117362599"/>
<organism evidence="2 3">
    <name type="scientific">Geotrypetes seraphini</name>
    <name type="common">Gaboon caecilian</name>
    <name type="synonym">Caecilia seraphini</name>
    <dbReference type="NCBI Taxonomy" id="260995"/>
    <lineage>
        <taxon>Eukaryota</taxon>
        <taxon>Metazoa</taxon>
        <taxon>Chordata</taxon>
        <taxon>Craniata</taxon>
        <taxon>Vertebrata</taxon>
        <taxon>Euteleostomi</taxon>
        <taxon>Amphibia</taxon>
        <taxon>Gymnophiona</taxon>
        <taxon>Geotrypetes</taxon>
    </lineage>
</organism>
<protein>
    <submittedName>
        <fullName evidence="3">Nucleolus and neural progenitor protein isoform X1</fullName>
    </submittedName>
</protein>
<dbReference type="GeneID" id="117362599"/>
<reference evidence="3" key="1">
    <citation type="submission" date="2025-08" db="UniProtKB">
        <authorList>
            <consortium name="RefSeq"/>
        </authorList>
    </citation>
    <scope>IDENTIFICATION</scope>
</reference>
<dbReference type="InParanoid" id="A0A6P8R4U1"/>
<dbReference type="Proteomes" id="UP000515159">
    <property type="component" value="Chromosome 6"/>
</dbReference>
<dbReference type="InterPro" id="IPR027951">
    <property type="entry name" value="Nepro_N"/>
</dbReference>
<keyword evidence="2" id="KW-1185">Reference proteome</keyword>
<dbReference type="PANTHER" id="PTHR34761:SF1">
    <property type="entry name" value="NUCLEOLUS AND NEURAL PROGENITOR PROTEIN"/>
    <property type="match status" value="1"/>
</dbReference>
<dbReference type="AlphaFoldDB" id="A0A6P8R4U1"/>
<dbReference type="Pfam" id="PF14780">
    <property type="entry name" value="NEPRO_N"/>
    <property type="match status" value="1"/>
</dbReference>
<evidence type="ECO:0000313" key="2">
    <source>
        <dbReference type="Proteomes" id="UP000515159"/>
    </source>
</evidence>